<name>A0A5B1CAT5_9BACT</name>
<protein>
    <recommendedName>
        <fullName evidence="3">SMI1 / KNR4 family protein</fullName>
    </recommendedName>
</protein>
<dbReference type="AlphaFoldDB" id="A0A5B1CAT5"/>
<evidence type="ECO:0000313" key="2">
    <source>
        <dbReference type="Proteomes" id="UP000322699"/>
    </source>
</evidence>
<comment type="caution">
    <text evidence="1">The sequence shown here is derived from an EMBL/GenBank/DDBJ whole genome shotgun (WGS) entry which is preliminary data.</text>
</comment>
<accession>A0A5B1CAT5</accession>
<keyword evidence="2" id="KW-1185">Reference proteome</keyword>
<reference evidence="1 2" key="1">
    <citation type="submission" date="2019-08" db="EMBL/GenBank/DDBJ databases">
        <title>Deep-cultivation of Planctomycetes and their phenomic and genomic characterization uncovers novel biology.</title>
        <authorList>
            <person name="Wiegand S."/>
            <person name="Jogler M."/>
            <person name="Boedeker C."/>
            <person name="Pinto D."/>
            <person name="Vollmers J."/>
            <person name="Rivas-Marin E."/>
            <person name="Kohn T."/>
            <person name="Peeters S.H."/>
            <person name="Heuer A."/>
            <person name="Rast P."/>
            <person name="Oberbeckmann S."/>
            <person name="Bunk B."/>
            <person name="Jeske O."/>
            <person name="Meyerdierks A."/>
            <person name="Storesund J.E."/>
            <person name="Kallscheuer N."/>
            <person name="Luecker S."/>
            <person name="Lage O.M."/>
            <person name="Pohl T."/>
            <person name="Merkel B.J."/>
            <person name="Hornburger P."/>
            <person name="Mueller R.-W."/>
            <person name="Bruemmer F."/>
            <person name="Labrenz M."/>
            <person name="Spormann A.M."/>
            <person name="Op Den Camp H."/>
            <person name="Overmann J."/>
            <person name="Amann R."/>
            <person name="Jetten M.S.M."/>
            <person name="Mascher T."/>
            <person name="Medema M.H."/>
            <person name="Devos D.P."/>
            <person name="Kaster A.-K."/>
            <person name="Ovreas L."/>
            <person name="Rohde M."/>
            <person name="Galperin M.Y."/>
            <person name="Jogler C."/>
        </authorList>
    </citation>
    <scope>NUCLEOTIDE SEQUENCE [LARGE SCALE GENOMIC DNA]</scope>
    <source>
        <strain evidence="1 2">LF1</strain>
    </source>
</reference>
<sequence length="160" mass="17451">MNLNAIRNVLDQLDAEYAMGLGDCDPKTAASLSAMGLPSDLNDLFTRHWPQTPGRGHAGPFRLRSTAQLVSPLNTDDLVPRGLFSFAYAGNGDTVALELGISGYPTLIFDHCNWGDELDDLRSIAVGLTLTLPDFFHRAANDPDMPGDYWEIRHALDAHG</sequence>
<dbReference type="EMBL" id="VRLW01000002">
    <property type="protein sequence ID" value="KAA1257392.1"/>
    <property type="molecule type" value="Genomic_DNA"/>
</dbReference>
<gene>
    <name evidence="1" type="ORF">LF1_52410</name>
</gene>
<evidence type="ECO:0000313" key="1">
    <source>
        <dbReference type="EMBL" id="KAA1257392.1"/>
    </source>
</evidence>
<organism evidence="1 2">
    <name type="scientific">Rubripirellula obstinata</name>
    <dbReference type="NCBI Taxonomy" id="406547"/>
    <lineage>
        <taxon>Bacteria</taxon>
        <taxon>Pseudomonadati</taxon>
        <taxon>Planctomycetota</taxon>
        <taxon>Planctomycetia</taxon>
        <taxon>Pirellulales</taxon>
        <taxon>Pirellulaceae</taxon>
        <taxon>Rubripirellula</taxon>
    </lineage>
</organism>
<dbReference type="Proteomes" id="UP000322699">
    <property type="component" value="Unassembled WGS sequence"/>
</dbReference>
<evidence type="ECO:0008006" key="3">
    <source>
        <dbReference type="Google" id="ProtNLM"/>
    </source>
</evidence>
<dbReference type="RefSeq" id="WP_068267183.1">
    <property type="nucleotide sequence ID" value="NZ_LWSK01000166.1"/>
</dbReference>
<proteinExistence type="predicted"/>